<dbReference type="InterPro" id="IPR036291">
    <property type="entry name" value="NAD(P)-bd_dom_sf"/>
</dbReference>
<dbReference type="EMBL" id="BOOR01000004">
    <property type="protein sequence ID" value="GII51938.1"/>
    <property type="molecule type" value="Genomic_DNA"/>
</dbReference>
<dbReference type="PANTHER" id="PTHR48106">
    <property type="entry name" value="QUINONE OXIDOREDUCTASE PIG3-RELATED"/>
    <property type="match status" value="1"/>
</dbReference>
<evidence type="ECO:0000259" key="3">
    <source>
        <dbReference type="SMART" id="SM00829"/>
    </source>
</evidence>
<feature type="domain" description="Enoyl reductase (ER)" evidence="3">
    <location>
        <begin position="22"/>
        <end position="358"/>
    </location>
</feature>
<keyword evidence="5" id="KW-1185">Reference proteome</keyword>
<evidence type="ECO:0000256" key="1">
    <source>
        <dbReference type="ARBA" id="ARBA00022857"/>
    </source>
</evidence>
<dbReference type="SUPFAM" id="SSF50129">
    <property type="entry name" value="GroES-like"/>
    <property type="match status" value="1"/>
</dbReference>
<dbReference type="InterPro" id="IPR013154">
    <property type="entry name" value="ADH-like_N"/>
</dbReference>
<dbReference type="Gene3D" id="3.40.50.720">
    <property type="entry name" value="NAD(P)-binding Rossmann-like Domain"/>
    <property type="match status" value="1"/>
</dbReference>
<keyword evidence="2" id="KW-0560">Oxidoreductase</keyword>
<gene>
    <name evidence="4" type="ORF">Pth03_03270</name>
</gene>
<dbReference type="GO" id="GO:0070402">
    <property type="term" value="F:NADPH binding"/>
    <property type="evidence" value="ECO:0007669"/>
    <property type="project" value="TreeGrafter"/>
</dbReference>
<organism evidence="4 5">
    <name type="scientific">Planotetraspora thailandica</name>
    <dbReference type="NCBI Taxonomy" id="487172"/>
    <lineage>
        <taxon>Bacteria</taxon>
        <taxon>Bacillati</taxon>
        <taxon>Actinomycetota</taxon>
        <taxon>Actinomycetes</taxon>
        <taxon>Streptosporangiales</taxon>
        <taxon>Streptosporangiaceae</taxon>
        <taxon>Planotetraspora</taxon>
    </lineage>
</organism>
<keyword evidence="1" id="KW-0521">NADP</keyword>
<dbReference type="SMART" id="SM00829">
    <property type="entry name" value="PKS_ER"/>
    <property type="match status" value="1"/>
</dbReference>
<dbReference type="Proteomes" id="UP000605992">
    <property type="component" value="Unassembled WGS sequence"/>
</dbReference>
<dbReference type="AlphaFoldDB" id="A0A8J3UVB6"/>
<evidence type="ECO:0000313" key="4">
    <source>
        <dbReference type="EMBL" id="GII51938.1"/>
    </source>
</evidence>
<dbReference type="Gene3D" id="3.90.180.10">
    <property type="entry name" value="Medium-chain alcohol dehydrogenases, catalytic domain"/>
    <property type="match status" value="1"/>
</dbReference>
<dbReference type="GO" id="GO:0016651">
    <property type="term" value="F:oxidoreductase activity, acting on NAD(P)H"/>
    <property type="evidence" value="ECO:0007669"/>
    <property type="project" value="TreeGrafter"/>
</dbReference>
<name>A0A8J3UVB6_9ACTN</name>
<dbReference type="RefSeq" id="WP_203942260.1">
    <property type="nucleotide sequence ID" value="NZ_BOOR01000004.1"/>
</dbReference>
<dbReference type="Pfam" id="PF00107">
    <property type="entry name" value="ADH_zinc_N"/>
    <property type="match status" value="1"/>
</dbReference>
<dbReference type="Pfam" id="PF08240">
    <property type="entry name" value="ADH_N"/>
    <property type="match status" value="1"/>
</dbReference>
<dbReference type="PANTHER" id="PTHR48106:SF17">
    <property type="entry name" value="ENOYL REDUCTASE (ER) DOMAIN-CONTAINING PROTEIN"/>
    <property type="match status" value="1"/>
</dbReference>
<evidence type="ECO:0000313" key="5">
    <source>
        <dbReference type="Proteomes" id="UP000605992"/>
    </source>
</evidence>
<protein>
    <recommendedName>
        <fullName evidence="3">Enoyl reductase (ER) domain-containing protein</fullName>
    </recommendedName>
</protein>
<evidence type="ECO:0000256" key="2">
    <source>
        <dbReference type="ARBA" id="ARBA00023002"/>
    </source>
</evidence>
<reference evidence="4" key="1">
    <citation type="submission" date="2021-01" db="EMBL/GenBank/DDBJ databases">
        <title>Whole genome shotgun sequence of Planotetraspora thailandica NBRC 104271.</title>
        <authorList>
            <person name="Komaki H."/>
            <person name="Tamura T."/>
        </authorList>
    </citation>
    <scope>NUCLEOTIDE SEQUENCE</scope>
    <source>
        <strain evidence="4">NBRC 104271</strain>
    </source>
</reference>
<sequence>MKQAHTTPETFLGVGYTRDRAGLPLEAVRVPVPQPAADQVLIRVAASSLNPLEYKLADLNFMGRTPPVVLGFDLAGVVVGVGHDVSRVAVGDAVAAMADLNGDGGWAATGGRGGAYALARQFLTVRKPPSLSFRDAAALPMCFLSAFTAFYGAVQAGHTIYIPGGGGGVGHLAVQMAARVLKARMVISSGGRPQSITLARQSGAHFVFDYKRDDIAAEIAELTNGRGVDLVFDATYNEQGFVETAKTVRRGGSWIVLGVGPGKTTRLAETHSPVDAILAERGARHVNVNLLRYFSEPATLDSEARGLLQRGMDLAMEWATQGLVVPHVSQTIDSTVEAINTGLQSLKAGNGVLGKVAVIVDRDLVAVASRSQ</sequence>
<dbReference type="InterPro" id="IPR013149">
    <property type="entry name" value="ADH-like_C"/>
</dbReference>
<comment type="caution">
    <text evidence="4">The sequence shown here is derived from an EMBL/GenBank/DDBJ whole genome shotgun (WGS) entry which is preliminary data.</text>
</comment>
<dbReference type="InterPro" id="IPR020843">
    <property type="entry name" value="ER"/>
</dbReference>
<proteinExistence type="predicted"/>
<dbReference type="InterPro" id="IPR011032">
    <property type="entry name" value="GroES-like_sf"/>
</dbReference>
<accession>A0A8J3UVB6</accession>
<dbReference type="SUPFAM" id="SSF51735">
    <property type="entry name" value="NAD(P)-binding Rossmann-fold domains"/>
    <property type="match status" value="1"/>
</dbReference>